<organism evidence="2 3">
    <name type="scientific">Gloeocapsopsis crepidinum LEGE 06123</name>
    <dbReference type="NCBI Taxonomy" id="588587"/>
    <lineage>
        <taxon>Bacteria</taxon>
        <taxon>Bacillati</taxon>
        <taxon>Cyanobacteriota</taxon>
        <taxon>Cyanophyceae</taxon>
        <taxon>Oscillatoriophycideae</taxon>
        <taxon>Chroococcales</taxon>
        <taxon>Chroococcaceae</taxon>
        <taxon>Gloeocapsopsis</taxon>
    </lineage>
</organism>
<evidence type="ECO:0000259" key="1">
    <source>
        <dbReference type="Pfam" id="PF10111"/>
    </source>
</evidence>
<dbReference type="Gene3D" id="3.90.550.10">
    <property type="entry name" value="Spore Coat Polysaccharide Biosynthesis Protein SpsA, Chain A"/>
    <property type="match status" value="1"/>
</dbReference>
<dbReference type="Pfam" id="PF10111">
    <property type="entry name" value="Glyco_tranf_2_2"/>
    <property type="match status" value="1"/>
</dbReference>
<dbReference type="PANTHER" id="PTHR43685">
    <property type="entry name" value="GLYCOSYLTRANSFERASE"/>
    <property type="match status" value="1"/>
</dbReference>
<comment type="caution">
    <text evidence="2">The sequence shown here is derived from an EMBL/GenBank/DDBJ whole genome shotgun (WGS) entry which is preliminary data.</text>
</comment>
<dbReference type="InterPro" id="IPR050834">
    <property type="entry name" value="Glycosyltransf_2"/>
</dbReference>
<dbReference type="RefSeq" id="WP_193933909.1">
    <property type="nucleotide sequence ID" value="NZ_CAWPMZ010000092.1"/>
</dbReference>
<dbReference type="InterPro" id="IPR019290">
    <property type="entry name" value="GlycosylTrfase-like_prok"/>
</dbReference>
<name>A0ABR9UW14_9CHRO</name>
<protein>
    <submittedName>
        <fullName evidence="2">Glycosyltransferase</fullName>
    </submittedName>
</protein>
<gene>
    <name evidence="2" type="ORF">IQ230_19440</name>
</gene>
<dbReference type="PANTHER" id="PTHR43685:SF2">
    <property type="entry name" value="GLYCOSYLTRANSFERASE 2-LIKE DOMAIN-CONTAINING PROTEIN"/>
    <property type="match status" value="1"/>
</dbReference>
<dbReference type="EMBL" id="JADEWN010000056">
    <property type="protein sequence ID" value="MBE9192482.1"/>
    <property type="molecule type" value="Genomic_DNA"/>
</dbReference>
<proteinExistence type="predicted"/>
<sequence length="325" mass="37092">MANVSIIIPAYNAEKTILKTISSIQKQSYSSFELIVIDDGSTDKTCELLSTVSDPRLKVFSYKNGGLPVARNRGITHASGDYIAFIDADDLWTPDKLELQLAALQESSEAGAAYSWTAFIDEEEKLLYAGKPLFFEGNIYPHLLVENFICSGSNILVRRKFIETTGEFDSSLKSAEDWDYNIRLAAQCPFVVVPKYQILYRKSSQAMSSKVDVMEKAILTVTERAFCIAPTELQYLKKHSLAKTYQFFTKLYLEYVLDSDGIERASQRIKKAVQLYPKIVLEKETQRIFFKLFLLQIFPYRKAIQFIKFFGKKFPMVSIQNQSLT</sequence>
<dbReference type="SUPFAM" id="SSF53448">
    <property type="entry name" value="Nucleotide-diphospho-sugar transferases"/>
    <property type="match status" value="1"/>
</dbReference>
<evidence type="ECO:0000313" key="2">
    <source>
        <dbReference type="EMBL" id="MBE9192482.1"/>
    </source>
</evidence>
<accession>A0ABR9UW14</accession>
<feature type="domain" description="Glycosyltransferase 2-like prokaryotic type" evidence="1">
    <location>
        <begin position="5"/>
        <end position="246"/>
    </location>
</feature>
<dbReference type="Proteomes" id="UP000651156">
    <property type="component" value="Unassembled WGS sequence"/>
</dbReference>
<reference evidence="2 3" key="1">
    <citation type="submission" date="2020-10" db="EMBL/GenBank/DDBJ databases">
        <authorList>
            <person name="Castelo-Branco R."/>
            <person name="Eusebio N."/>
            <person name="Adriana R."/>
            <person name="Vieira A."/>
            <person name="Brugerolle De Fraissinette N."/>
            <person name="Rezende De Castro R."/>
            <person name="Schneider M.P."/>
            <person name="Vasconcelos V."/>
            <person name="Leao P.N."/>
        </authorList>
    </citation>
    <scope>NUCLEOTIDE SEQUENCE [LARGE SCALE GENOMIC DNA]</scope>
    <source>
        <strain evidence="2 3">LEGE 06123</strain>
    </source>
</reference>
<dbReference type="InterPro" id="IPR029044">
    <property type="entry name" value="Nucleotide-diphossugar_trans"/>
</dbReference>
<evidence type="ECO:0000313" key="3">
    <source>
        <dbReference type="Proteomes" id="UP000651156"/>
    </source>
</evidence>
<keyword evidence="3" id="KW-1185">Reference proteome</keyword>